<gene>
    <name evidence="2" type="ORF">LZ536_08115</name>
</gene>
<comment type="caution">
    <text evidence="2">The sequence shown here is derived from an EMBL/GenBank/DDBJ whole genome shotgun (WGS) entry which is preliminary data.</text>
</comment>
<keyword evidence="1" id="KW-0472">Membrane</keyword>
<evidence type="ECO:0000313" key="3">
    <source>
        <dbReference type="Proteomes" id="UP001165363"/>
    </source>
</evidence>
<dbReference type="Proteomes" id="UP001165363">
    <property type="component" value="Unassembled WGS sequence"/>
</dbReference>
<name>A0ABT0RNJ6_9SPHN</name>
<dbReference type="RefSeq" id="WP_249847950.1">
    <property type="nucleotide sequence ID" value="NZ_JAMGBD010000001.1"/>
</dbReference>
<dbReference type="EMBL" id="JAMGBD010000001">
    <property type="protein sequence ID" value="MCL6683864.1"/>
    <property type="molecule type" value="Genomic_DNA"/>
</dbReference>
<feature type="transmembrane region" description="Helical" evidence="1">
    <location>
        <begin position="20"/>
        <end position="43"/>
    </location>
</feature>
<proteinExistence type="predicted"/>
<protein>
    <submittedName>
        <fullName evidence="2">Uncharacterized protein</fullName>
    </submittedName>
</protein>
<organism evidence="2 3">
    <name type="scientific">Sphingomonas alba</name>
    <dbReference type="NCBI Taxonomy" id="2908208"/>
    <lineage>
        <taxon>Bacteria</taxon>
        <taxon>Pseudomonadati</taxon>
        <taxon>Pseudomonadota</taxon>
        <taxon>Alphaproteobacteria</taxon>
        <taxon>Sphingomonadales</taxon>
        <taxon>Sphingomonadaceae</taxon>
        <taxon>Sphingomonas</taxon>
    </lineage>
</organism>
<accession>A0ABT0RNJ6</accession>
<reference evidence="2" key="1">
    <citation type="submission" date="2022-05" db="EMBL/GenBank/DDBJ databases">
        <authorList>
            <person name="Jo J.-H."/>
            <person name="Im W.-T."/>
        </authorList>
    </citation>
    <scope>NUCLEOTIDE SEQUENCE</scope>
    <source>
        <strain evidence="2">SE158</strain>
    </source>
</reference>
<sequence>MFHAVRQWWGEGRGKATARLFAFEFLVVVAGVLVAQALANWVAERGQRAEGERLLAQTMEIGRGLQRDLNYWQRYGRCLRGHVAKISRAAADGRLLSAEQIGRPALPSPPDLALSSDDWRKIRDVISDERAGALISLTNTAETYNLFTGQIAEQWPTFRLLDGATGSPSPADRAQVRLAATKVDNNLRWVMFQGSTGSVENMHEAGLEPNGDLPPSARFVDDCGLLKDWR</sequence>
<keyword evidence="1" id="KW-0812">Transmembrane</keyword>
<keyword evidence="3" id="KW-1185">Reference proteome</keyword>
<evidence type="ECO:0000313" key="2">
    <source>
        <dbReference type="EMBL" id="MCL6683864.1"/>
    </source>
</evidence>
<keyword evidence="1" id="KW-1133">Transmembrane helix</keyword>
<evidence type="ECO:0000256" key="1">
    <source>
        <dbReference type="SAM" id="Phobius"/>
    </source>
</evidence>